<protein>
    <recommendedName>
        <fullName evidence="14">ABC transporter ATP-binding protein</fullName>
    </recommendedName>
</protein>
<dbReference type="PANTHER" id="PTHR24221:SF632">
    <property type="entry name" value="ATP-DEPENDENT LIPID A-CORE FLIPPASE"/>
    <property type="match status" value="1"/>
</dbReference>
<dbReference type="InterPro" id="IPR003439">
    <property type="entry name" value="ABC_transporter-like_ATP-bd"/>
</dbReference>
<dbReference type="Gene3D" id="1.20.1560.10">
    <property type="entry name" value="ABC transporter type 1, transmembrane domain"/>
    <property type="match status" value="1"/>
</dbReference>
<keyword evidence="7 9" id="KW-1133">Transmembrane helix</keyword>
<dbReference type="PROSITE" id="PS50929">
    <property type="entry name" value="ABC_TM1F"/>
    <property type="match status" value="1"/>
</dbReference>
<keyword evidence="4 9" id="KW-0812">Transmembrane</keyword>
<feature type="domain" description="ABC transmembrane type-1" evidence="11">
    <location>
        <begin position="26"/>
        <end position="325"/>
    </location>
</feature>
<dbReference type="Pfam" id="PF00664">
    <property type="entry name" value="ABC_membrane"/>
    <property type="match status" value="1"/>
</dbReference>
<feature type="transmembrane region" description="Helical" evidence="9">
    <location>
        <begin position="183"/>
        <end position="200"/>
    </location>
</feature>
<evidence type="ECO:0000256" key="6">
    <source>
        <dbReference type="ARBA" id="ARBA00022840"/>
    </source>
</evidence>
<dbReference type="FunFam" id="3.40.50.300:FF:000221">
    <property type="entry name" value="Multidrug ABC transporter ATP-binding protein"/>
    <property type="match status" value="1"/>
</dbReference>
<dbReference type="GO" id="GO:0005886">
    <property type="term" value="C:plasma membrane"/>
    <property type="evidence" value="ECO:0007669"/>
    <property type="project" value="UniProtKB-SubCell"/>
</dbReference>
<evidence type="ECO:0000256" key="9">
    <source>
        <dbReference type="SAM" id="Phobius"/>
    </source>
</evidence>
<dbReference type="InterPro" id="IPR036640">
    <property type="entry name" value="ABC1_TM_sf"/>
</dbReference>
<dbReference type="SMART" id="SM00382">
    <property type="entry name" value="AAA"/>
    <property type="match status" value="1"/>
</dbReference>
<dbReference type="AlphaFoldDB" id="A0A2D2Q0A9"/>
<dbReference type="Proteomes" id="UP000231057">
    <property type="component" value="Chromosome"/>
</dbReference>
<evidence type="ECO:0000256" key="3">
    <source>
        <dbReference type="ARBA" id="ARBA00022475"/>
    </source>
</evidence>
<dbReference type="InterPro" id="IPR017871">
    <property type="entry name" value="ABC_transporter-like_CS"/>
</dbReference>
<keyword evidence="2" id="KW-0813">Transport</keyword>
<evidence type="ECO:0000256" key="1">
    <source>
        <dbReference type="ARBA" id="ARBA00004651"/>
    </source>
</evidence>
<keyword evidence="13" id="KW-1185">Reference proteome</keyword>
<dbReference type="RefSeq" id="WP_099798295.1">
    <property type="nucleotide sequence ID" value="NZ_CP018092.1"/>
</dbReference>
<evidence type="ECO:0000313" key="12">
    <source>
        <dbReference type="EMBL" id="ATS17946.1"/>
    </source>
</evidence>
<evidence type="ECO:0000256" key="5">
    <source>
        <dbReference type="ARBA" id="ARBA00022741"/>
    </source>
</evidence>
<organism evidence="12 13">
    <name type="scientific">Parathermosynechococcus lividus PCC 6715</name>
    <dbReference type="NCBI Taxonomy" id="1917166"/>
    <lineage>
        <taxon>Bacteria</taxon>
        <taxon>Bacillati</taxon>
        <taxon>Cyanobacteriota</taxon>
        <taxon>Cyanophyceae</taxon>
        <taxon>Acaryochloridales</taxon>
        <taxon>Thermosynechococcaceae</taxon>
        <taxon>Parathermosynechococcus</taxon>
    </lineage>
</organism>
<dbReference type="InterPro" id="IPR027417">
    <property type="entry name" value="P-loop_NTPase"/>
</dbReference>
<dbReference type="InterPro" id="IPR011527">
    <property type="entry name" value="ABC1_TM_dom"/>
</dbReference>
<dbReference type="OrthoDB" id="9762790at2"/>
<dbReference type="InterPro" id="IPR039421">
    <property type="entry name" value="Type_1_exporter"/>
</dbReference>
<keyword evidence="3" id="KW-1003">Cell membrane</keyword>
<dbReference type="KEGG" id="slw:BRW62_03400"/>
<feature type="transmembrane region" description="Helical" evidence="9">
    <location>
        <begin position="80"/>
        <end position="105"/>
    </location>
</feature>
<keyword evidence="5" id="KW-0547">Nucleotide-binding</keyword>
<dbReference type="SUPFAM" id="SSF52540">
    <property type="entry name" value="P-loop containing nucleoside triphosphate hydrolases"/>
    <property type="match status" value="1"/>
</dbReference>
<sequence length="608" mass="67756">MLRHPALRALGKIWRLLDRGDRWQLVGIGVLMLMGSIWEAVGVGLVLPFIAIIEKPERLNEILFWRQNNTPLTQGEEYEWLLTLSLAFGALYIFKNLFIAGSNYIQFKFLNEKQRKFSVLLLRSYLFKPYTFHLQNNTAKLIQNAKTETNNVFNQYLLPILVIISEFLIVLAIFSVIILANPFIAIIVIAALALLTYLFFKVFQRALRNLGAKRVHYEQHVVQAISQALGGIKEVKILGREKLFLDVYEENLIEDRKANFFLNFISQLPRSYFETLAVITIILIIVLTLVQHGSMAQVLPLISLFAAAAFRLMPSATRLMSSLNTAIFYAAAVDVVYDDILEARTFSTPALASSHSPPQPFRDRLELLDIYYSYPNTQRPALEGVSLTIKQGEMIGFVGSSGAGKTTIVDVILGLLTPSHGDIRVDGVSIYTNLSQWQRQIGYIPQSIYLSDDTLRRNIAFGLPDTTIDEEALLAAVHAAQLSTFVAGLPEGLDTIVGERGVRLSGGQRQRIGIARALYHNPGVLIMDEATAALDNQTEAGVMDAIQALSGEKTIIMIAHRLSTVMNCDRLYLMANGKVAATGTYTELIEHSPEFRAMAKGYETPPSA</sequence>
<evidence type="ECO:0000256" key="2">
    <source>
        <dbReference type="ARBA" id="ARBA00022448"/>
    </source>
</evidence>
<feature type="domain" description="ABC transporter" evidence="10">
    <location>
        <begin position="365"/>
        <end position="601"/>
    </location>
</feature>
<dbReference type="EMBL" id="CP018092">
    <property type="protein sequence ID" value="ATS17946.1"/>
    <property type="molecule type" value="Genomic_DNA"/>
</dbReference>
<dbReference type="Pfam" id="PF00005">
    <property type="entry name" value="ABC_tran"/>
    <property type="match status" value="1"/>
</dbReference>
<reference evidence="13" key="2">
    <citation type="journal article" date="2022" name="Front. Microbiol.">
        <title>Comparative Genomic Analysis Revealed Distinct Molecular Components and Organization of CO2-Concentrating Mechanism in Thermophilic Cyanobacteria.</title>
        <authorList>
            <person name="Tang J."/>
            <person name="Zhou H."/>
            <person name="Yao D."/>
            <person name="Riaz S."/>
            <person name="You D."/>
            <person name="Klepacz-Smolka A."/>
            <person name="Daroch M."/>
        </authorList>
    </citation>
    <scope>NUCLEOTIDE SEQUENCE [LARGE SCALE GENOMIC DNA]</scope>
    <source>
        <strain evidence="13">PCC 6715</strain>
    </source>
</reference>
<reference evidence="12 13" key="1">
    <citation type="submission" date="2016-11" db="EMBL/GenBank/DDBJ databases">
        <title>Complete genome sequence of thermophilic cyanobacteria strain Synechococcus sp. PCC6715.</title>
        <authorList>
            <person name="Tang J."/>
            <person name="Daroch M."/>
            <person name="Liang Y."/>
            <person name="Jiang D."/>
            <person name="Shah M."/>
        </authorList>
    </citation>
    <scope>NUCLEOTIDE SEQUENCE [LARGE SCALE GENOMIC DNA]</scope>
    <source>
        <strain evidence="12 13">PCC 6715</strain>
    </source>
</reference>
<keyword evidence="6" id="KW-0067">ATP-binding</keyword>
<feature type="transmembrane region" description="Helical" evidence="9">
    <location>
        <begin position="156"/>
        <end position="177"/>
    </location>
</feature>
<comment type="subcellular location">
    <subcellularLocation>
        <location evidence="1">Cell membrane</location>
        <topology evidence="1">Multi-pass membrane protein</topology>
    </subcellularLocation>
</comment>
<evidence type="ECO:0008006" key="14">
    <source>
        <dbReference type="Google" id="ProtNLM"/>
    </source>
</evidence>
<evidence type="ECO:0000259" key="10">
    <source>
        <dbReference type="PROSITE" id="PS50893"/>
    </source>
</evidence>
<evidence type="ECO:0000259" key="11">
    <source>
        <dbReference type="PROSITE" id="PS50929"/>
    </source>
</evidence>
<gene>
    <name evidence="12" type="ORF">BRW62_03400</name>
</gene>
<dbReference type="Gene3D" id="3.40.50.300">
    <property type="entry name" value="P-loop containing nucleotide triphosphate hydrolases"/>
    <property type="match status" value="1"/>
</dbReference>
<evidence type="ECO:0000313" key="13">
    <source>
        <dbReference type="Proteomes" id="UP000231057"/>
    </source>
</evidence>
<name>A0A2D2Q0A9_PARLV</name>
<evidence type="ECO:0000256" key="8">
    <source>
        <dbReference type="ARBA" id="ARBA00023136"/>
    </source>
</evidence>
<dbReference type="SUPFAM" id="SSF90123">
    <property type="entry name" value="ABC transporter transmembrane region"/>
    <property type="match status" value="1"/>
</dbReference>
<feature type="transmembrane region" description="Helical" evidence="9">
    <location>
        <begin position="25"/>
        <end position="53"/>
    </location>
</feature>
<dbReference type="GO" id="GO:0034040">
    <property type="term" value="F:ATPase-coupled lipid transmembrane transporter activity"/>
    <property type="evidence" value="ECO:0007669"/>
    <property type="project" value="TreeGrafter"/>
</dbReference>
<accession>A0A2D2Q0A9</accession>
<evidence type="ECO:0000256" key="4">
    <source>
        <dbReference type="ARBA" id="ARBA00022692"/>
    </source>
</evidence>
<dbReference type="InterPro" id="IPR003593">
    <property type="entry name" value="AAA+_ATPase"/>
</dbReference>
<feature type="transmembrane region" description="Helical" evidence="9">
    <location>
        <begin position="272"/>
        <end position="290"/>
    </location>
</feature>
<dbReference type="PROSITE" id="PS50893">
    <property type="entry name" value="ABC_TRANSPORTER_2"/>
    <property type="match status" value="1"/>
</dbReference>
<dbReference type="GO" id="GO:0016887">
    <property type="term" value="F:ATP hydrolysis activity"/>
    <property type="evidence" value="ECO:0007669"/>
    <property type="project" value="InterPro"/>
</dbReference>
<dbReference type="PANTHER" id="PTHR24221">
    <property type="entry name" value="ATP-BINDING CASSETTE SUB-FAMILY B"/>
    <property type="match status" value="1"/>
</dbReference>
<dbReference type="PROSITE" id="PS00211">
    <property type="entry name" value="ABC_TRANSPORTER_1"/>
    <property type="match status" value="1"/>
</dbReference>
<dbReference type="GO" id="GO:0005524">
    <property type="term" value="F:ATP binding"/>
    <property type="evidence" value="ECO:0007669"/>
    <property type="project" value="UniProtKB-KW"/>
</dbReference>
<keyword evidence="8 9" id="KW-0472">Membrane</keyword>
<dbReference type="GO" id="GO:0140359">
    <property type="term" value="F:ABC-type transporter activity"/>
    <property type="evidence" value="ECO:0007669"/>
    <property type="project" value="InterPro"/>
</dbReference>
<evidence type="ECO:0000256" key="7">
    <source>
        <dbReference type="ARBA" id="ARBA00022989"/>
    </source>
</evidence>
<proteinExistence type="predicted"/>